<dbReference type="PANTHER" id="PTHR43811:SF19">
    <property type="entry name" value="39 KDA FK506-BINDING NUCLEAR PROTEIN"/>
    <property type="match status" value="1"/>
</dbReference>
<evidence type="ECO:0000256" key="3">
    <source>
        <dbReference type="ARBA" id="ARBA00023110"/>
    </source>
</evidence>
<reference evidence="11" key="2">
    <citation type="submission" date="2025-08" db="UniProtKB">
        <authorList>
            <consortium name="RefSeq"/>
        </authorList>
    </citation>
    <scope>IDENTIFICATION</scope>
    <source>
        <tissue evidence="11">Leaf</tissue>
    </source>
</reference>
<feature type="domain" description="PPIase FKBP-type" evidence="8">
    <location>
        <begin position="276"/>
        <end position="364"/>
    </location>
</feature>
<sequence length="364" mass="40222">MDGSADEGLHKILRKVSDYGRVTVSGYNFRQTPLADVERALREHFTSCGEITDVCVHMRIGYIYFMGEGAVDKAMQLNGSDVGGWNVSVKPFPFPEHANDSVVVRVEGYDTSLSKIDIQSALSNLFSSYGEMYSVFILEGYAQVSVEGKDIADKAFELNGSVMGGRKLSVEVLCRPRIQTTHMRRRYIRPLPGLPPCTTVPDSSTSDAAIPQSRSESSKTPDKPVEKKRKLSKEEATATLKSKTIPTLVEKQTPDLAGLVVYDICMGDGKTKADPGKWVTVHYTARLHKNGRIYYSTRGRHPHEFRVGLGNVFPGLDYGILGMCVGGKRKLTIPPALGHGVEGFRDTITRDAWLVFEVELLCLK</sequence>
<evidence type="ECO:0000256" key="7">
    <source>
        <dbReference type="SAM" id="MobiDB-lite"/>
    </source>
</evidence>
<dbReference type="Gene3D" id="3.10.50.40">
    <property type="match status" value="1"/>
</dbReference>
<keyword evidence="10" id="KW-1185">Reference proteome</keyword>
<dbReference type="RefSeq" id="XP_010490843.1">
    <property type="nucleotide sequence ID" value="XM_010492541.2"/>
</dbReference>
<evidence type="ECO:0000313" key="11">
    <source>
        <dbReference type="RefSeq" id="XP_010490843.1"/>
    </source>
</evidence>
<name>A0ABM0XTJ4_CAMSA</name>
<feature type="domain" description="RRM" evidence="9">
    <location>
        <begin position="102"/>
        <end position="175"/>
    </location>
</feature>
<dbReference type="Pfam" id="PF00254">
    <property type="entry name" value="FKBP_C"/>
    <property type="match status" value="1"/>
</dbReference>
<feature type="domain" description="RRM" evidence="9">
    <location>
        <begin position="20"/>
        <end position="90"/>
    </location>
</feature>
<evidence type="ECO:0000256" key="1">
    <source>
        <dbReference type="ARBA" id="ARBA00000971"/>
    </source>
</evidence>
<reference evidence="10" key="1">
    <citation type="journal article" date="2014" name="Nat. Commun.">
        <title>The emerging biofuel crop Camelina sativa retains a highly undifferentiated hexaploid genome structure.</title>
        <authorList>
            <person name="Kagale S."/>
            <person name="Koh C."/>
            <person name="Nixon J."/>
            <person name="Bollina V."/>
            <person name="Clarke W.E."/>
            <person name="Tuteja R."/>
            <person name="Spillane C."/>
            <person name="Robinson S.J."/>
            <person name="Links M.G."/>
            <person name="Clarke C."/>
            <person name="Higgins E.E."/>
            <person name="Huebert T."/>
            <person name="Sharpe A.G."/>
            <person name="Parkin I.A."/>
        </authorList>
    </citation>
    <scope>NUCLEOTIDE SEQUENCE [LARGE SCALE GENOMIC DNA]</scope>
    <source>
        <strain evidence="10">cv. DH55</strain>
    </source>
</reference>
<proteinExistence type="predicted"/>
<keyword evidence="3 6" id="KW-0697">Rotamase</keyword>
<organism evidence="10 11">
    <name type="scientific">Camelina sativa</name>
    <name type="common">False flax</name>
    <name type="synonym">Myagrum sativum</name>
    <dbReference type="NCBI Taxonomy" id="90675"/>
    <lineage>
        <taxon>Eukaryota</taxon>
        <taxon>Viridiplantae</taxon>
        <taxon>Streptophyta</taxon>
        <taxon>Embryophyta</taxon>
        <taxon>Tracheophyta</taxon>
        <taxon>Spermatophyta</taxon>
        <taxon>Magnoliopsida</taxon>
        <taxon>eudicotyledons</taxon>
        <taxon>Gunneridae</taxon>
        <taxon>Pentapetalae</taxon>
        <taxon>rosids</taxon>
        <taxon>malvids</taxon>
        <taxon>Brassicales</taxon>
        <taxon>Brassicaceae</taxon>
        <taxon>Camelineae</taxon>
        <taxon>Camelina</taxon>
    </lineage>
</organism>
<evidence type="ECO:0000259" key="8">
    <source>
        <dbReference type="PROSITE" id="PS50059"/>
    </source>
</evidence>
<dbReference type="InterPro" id="IPR035979">
    <property type="entry name" value="RBD_domain_sf"/>
</dbReference>
<dbReference type="Proteomes" id="UP000694864">
    <property type="component" value="Chromosome 20"/>
</dbReference>
<dbReference type="SUPFAM" id="SSF54534">
    <property type="entry name" value="FKBP-like"/>
    <property type="match status" value="1"/>
</dbReference>
<dbReference type="EC" id="5.2.1.8" evidence="2 6"/>
<comment type="catalytic activity">
    <reaction evidence="1 6">
        <text>[protein]-peptidylproline (omega=180) = [protein]-peptidylproline (omega=0)</text>
        <dbReference type="Rhea" id="RHEA:16237"/>
        <dbReference type="Rhea" id="RHEA-COMP:10747"/>
        <dbReference type="Rhea" id="RHEA-COMP:10748"/>
        <dbReference type="ChEBI" id="CHEBI:83833"/>
        <dbReference type="ChEBI" id="CHEBI:83834"/>
        <dbReference type="EC" id="5.2.1.8"/>
    </reaction>
</comment>
<dbReference type="GeneID" id="104768535"/>
<dbReference type="InterPro" id="IPR012677">
    <property type="entry name" value="Nucleotide-bd_a/b_plait_sf"/>
</dbReference>
<feature type="compositionally biased region" description="Polar residues" evidence="7">
    <location>
        <begin position="200"/>
        <end position="215"/>
    </location>
</feature>
<evidence type="ECO:0000313" key="10">
    <source>
        <dbReference type="Proteomes" id="UP000694864"/>
    </source>
</evidence>
<evidence type="ECO:0000256" key="4">
    <source>
        <dbReference type="ARBA" id="ARBA00023235"/>
    </source>
</evidence>
<evidence type="ECO:0000256" key="5">
    <source>
        <dbReference type="PROSITE-ProRule" id="PRU00176"/>
    </source>
</evidence>
<evidence type="ECO:0000259" key="9">
    <source>
        <dbReference type="PROSITE" id="PS50102"/>
    </source>
</evidence>
<keyword evidence="4 6" id="KW-0413">Isomerase</keyword>
<dbReference type="SMART" id="SM00360">
    <property type="entry name" value="RRM"/>
    <property type="match status" value="2"/>
</dbReference>
<evidence type="ECO:0000256" key="6">
    <source>
        <dbReference type="PROSITE-ProRule" id="PRU00277"/>
    </source>
</evidence>
<dbReference type="SUPFAM" id="SSF54928">
    <property type="entry name" value="RNA-binding domain, RBD"/>
    <property type="match status" value="2"/>
</dbReference>
<dbReference type="PROSITE" id="PS50102">
    <property type="entry name" value="RRM"/>
    <property type="match status" value="2"/>
</dbReference>
<dbReference type="InterPro" id="IPR000504">
    <property type="entry name" value="RRM_dom"/>
</dbReference>
<dbReference type="InterPro" id="IPR001179">
    <property type="entry name" value="PPIase_FKBP_dom"/>
</dbReference>
<feature type="compositionally biased region" description="Basic and acidic residues" evidence="7">
    <location>
        <begin position="216"/>
        <end position="225"/>
    </location>
</feature>
<protein>
    <recommendedName>
        <fullName evidence="2 6">peptidylprolyl isomerase</fullName>
        <ecNumber evidence="2 6">5.2.1.8</ecNumber>
    </recommendedName>
</protein>
<dbReference type="PANTHER" id="PTHR43811">
    <property type="entry name" value="FKBP-TYPE PEPTIDYL-PROLYL CIS-TRANS ISOMERASE FKPA"/>
    <property type="match status" value="1"/>
</dbReference>
<dbReference type="InterPro" id="IPR046357">
    <property type="entry name" value="PPIase_dom_sf"/>
</dbReference>
<accession>A0ABM0XTJ4</accession>
<evidence type="ECO:0000256" key="2">
    <source>
        <dbReference type="ARBA" id="ARBA00013194"/>
    </source>
</evidence>
<keyword evidence="5" id="KW-0694">RNA-binding</keyword>
<feature type="region of interest" description="Disordered" evidence="7">
    <location>
        <begin position="189"/>
        <end position="237"/>
    </location>
</feature>
<dbReference type="PROSITE" id="PS50059">
    <property type="entry name" value="FKBP_PPIASE"/>
    <property type="match status" value="1"/>
</dbReference>
<gene>
    <name evidence="11" type="primary">LOC104768535</name>
</gene>
<dbReference type="Gene3D" id="3.30.70.330">
    <property type="match status" value="2"/>
</dbReference>